<dbReference type="Pfam" id="PF14149">
    <property type="entry name" value="YhfH"/>
    <property type="match status" value="1"/>
</dbReference>
<dbReference type="EMBL" id="FNED01000001">
    <property type="protein sequence ID" value="SDI06554.1"/>
    <property type="molecule type" value="Genomic_DNA"/>
</dbReference>
<proteinExistence type="predicted"/>
<dbReference type="OrthoDB" id="1122256at2"/>
<accession>A0A1G8HIQ9</accession>
<dbReference type="RefSeq" id="WP_074714760.1">
    <property type="nucleotide sequence ID" value="NZ_BJOA01000004.1"/>
</dbReference>
<evidence type="ECO:0000313" key="1">
    <source>
        <dbReference type="EMBL" id="SDI06554.1"/>
    </source>
</evidence>
<name>A0A1G8HIQ9_ANEMI</name>
<dbReference type="Proteomes" id="UP000182836">
    <property type="component" value="Unassembled WGS sequence"/>
</dbReference>
<organism evidence="1 2">
    <name type="scientific">Aneurinibacillus migulanus</name>
    <name type="common">Bacillus migulanus</name>
    <dbReference type="NCBI Taxonomy" id="47500"/>
    <lineage>
        <taxon>Bacteria</taxon>
        <taxon>Bacillati</taxon>
        <taxon>Bacillota</taxon>
        <taxon>Bacilli</taxon>
        <taxon>Bacillales</taxon>
        <taxon>Paenibacillaceae</taxon>
        <taxon>Aneurinibacillus group</taxon>
        <taxon>Aneurinibacillus</taxon>
    </lineage>
</organism>
<reference evidence="1 2" key="1">
    <citation type="submission" date="2016-10" db="EMBL/GenBank/DDBJ databases">
        <authorList>
            <person name="de Groot N.N."/>
        </authorList>
    </citation>
    <scope>NUCLEOTIDE SEQUENCE [LARGE SCALE GENOMIC DNA]</scope>
    <source>
        <strain evidence="1 2">DSM 2895</strain>
    </source>
</reference>
<protein>
    <submittedName>
        <fullName evidence="1">YhfH-like protein</fullName>
    </submittedName>
</protein>
<dbReference type="InterPro" id="IPR025432">
    <property type="entry name" value="YhfH-like"/>
</dbReference>
<evidence type="ECO:0000313" key="2">
    <source>
        <dbReference type="Proteomes" id="UP000182836"/>
    </source>
</evidence>
<dbReference type="AlphaFoldDB" id="A0A1G8HIQ9"/>
<sequence>MIPVSEFYNNLPKKTCARCGALLSEQAESYKSECDEWEPCKLKKDNYPA</sequence>
<gene>
    <name evidence="1" type="ORF">SAMN04487909_101418</name>
</gene>
<dbReference type="GeneID" id="42309802"/>